<feature type="compositionally biased region" description="Low complexity" evidence="1">
    <location>
        <begin position="250"/>
        <end position="261"/>
    </location>
</feature>
<feature type="region of interest" description="Disordered" evidence="1">
    <location>
        <begin position="115"/>
        <end position="195"/>
    </location>
</feature>
<dbReference type="PANTHER" id="PTHR33223:SF10">
    <property type="entry name" value="AMINOTRANSFERASE-LIKE PLANT MOBILE DOMAIN-CONTAINING PROTEIN"/>
    <property type="match status" value="1"/>
</dbReference>
<evidence type="ECO:0000259" key="2">
    <source>
        <dbReference type="Pfam" id="PF03732"/>
    </source>
</evidence>
<reference evidence="3" key="1">
    <citation type="submission" date="2023-07" db="EMBL/GenBank/DDBJ databases">
        <title>A chromosome-level genome assembly of Lolium multiflorum.</title>
        <authorList>
            <person name="Chen Y."/>
            <person name="Copetti D."/>
            <person name="Kolliker R."/>
            <person name="Studer B."/>
        </authorList>
    </citation>
    <scope>NUCLEOTIDE SEQUENCE</scope>
    <source>
        <strain evidence="3">02402/16</strain>
        <tissue evidence="3">Leaf</tissue>
    </source>
</reference>
<protein>
    <recommendedName>
        <fullName evidence="2">Retrotransposon gag domain-containing protein</fullName>
    </recommendedName>
</protein>
<gene>
    <name evidence="3" type="ORF">QYE76_067261</name>
</gene>
<dbReference type="Pfam" id="PF03732">
    <property type="entry name" value="Retrotrans_gag"/>
    <property type="match status" value="1"/>
</dbReference>
<dbReference type="InterPro" id="IPR005162">
    <property type="entry name" value="Retrotrans_gag_dom"/>
</dbReference>
<sequence length="536" mass="60382">MQCLQLYLKDSARAWLRGLPKGSIKSWDDLVDAFVANFQATYKRPVGIKELQHCQQKPKESMRAYVGRFTKLLNAAEDVSVDRAIDAFSDGIRRETCIEELGRKKPKTITKLMEIANSWADGEDNVQRPRQRSDDEDDDQPKNDSGGRRDRRKKRKDRSTTTTTWRDDRQDGNRSNSGNRSNYKPRPQRTPELPFAEQINAPCYLHAYIDSKDNKKKSSHLLRDCRQFIEMQKLIQQQQQPPPPPPPPQHQVQQVQPHNPNESFPPPRGQMSMIHRTGVSRREMKKLTQEINLAESIMANIPEYIDWSSQSITFSRADHPMTIPKPGHAALVVEAQIGGFKMSKVFMDGGSGLNLIFLDTIKTMGITMRMLEETDTCFHGILPTSPAYSIGKVYLNVVTTRKVAMADEVEVAPNPSKEIFSELDEIFAQGPIFARSFQKTEEGRKWGHEAPTIAPSPGRADLGVGPSCGPPRPSAYLKPPSRKPQYREPRYGKPSRDAAANPISEDSGDRLRTLPERGFISGGLFIAMIASGVMSE</sequence>
<name>A0AAD8WAL0_LOLMU</name>
<accession>A0AAD8WAL0</accession>
<evidence type="ECO:0000313" key="3">
    <source>
        <dbReference type="EMBL" id="KAK1649456.1"/>
    </source>
</evidence>
<feature type="region of interest" description="Disordered" evidence="1">
    <location>
        <begin position="235"/>
        <end position="272"/>
    </location>
</feature>
<feature type="compositionally biased region" description="Basic and acidic residues" evidence="1">
    <location>
        <begin position="485"/>
        <end position="496"/>
    </location>
</feature>
<dbReference type="Proteomes" id="UP001231189">
    <property type="component" value="Unassembled WGS sequence"/>
</dbReference>
<feature type="domain" description="Retrotransposon gag" evidence="2">
    <location>
        <begin position="6"/>
        <end position="93"/>
    </location>
</feature>
<evidence type="ECO:0000313" key="4">
    <source>
        <dbReference type="Proteomes" id="UP001231189"/>
    </source>
</evidence>
<dbReference type="AlphaFoldDB" id="A0AAD8WAL0"/>
<dbReference type="PANTHER" id="PTHR33223">
    <property type="entry name" value="CCHC-TYPE DOMAIN-CONTAINING PROTEIN"/>
    <property type="match status" value="1"/>
</dbReference>
<evidence type="ECO:0000256" key="1">
    <source>
        <dbReference type="SAM" id="MobiDB-lite"/>
    </source>
</evidence>
<comment type="caution">
    <text evidence="3">The sequence shown here is derived from an EMBL/GenBank/DDBJ whole genome shotgun (WGS) entry which is preliminary data.</text>
</comment>
<keyword evidence="4" id="KW-1185">Reference proteome</keyword>
<feature type="region of interest" description="Disordered" evidence="1">
    <location>
        <begin position="444"/>
        <end position="511"/>
    </location>
</feature>
<feature type="compositionally biased region" description="Pro residues" evidence="1">
    <location>
        <begin position="240"/>
        <end position="249"/>
    </location>
</feature>
<proteinExistence type="predicted"/>
<dbReference type="EMBL" id="JAUUTY010000004">
    <property type="protein sequence ID" value="KAK1649456.1"/>
    <property type="molecule type" value="Genomic_DNA"/>
</dbReference>
<feature type="compositionally biased region" description="Low complexity" evidence="1">
    <location>
        <begin position="173"/>
        <end position="182"/>
    </location>
</feature>
<organism evidence="3 4">
    <name type="scientific">Lolium multiflorum</name>
    <name type="common">Italian ryegrass</name>
    <name type="synonym">Lolium perenne subsp. multiflorum</name>
    <dbReference type="NCBI Taxonomy" id="4521"/>
    <lineage>
        <taxon>Eukaryota</taxon>
        <taxon>Viridiplantae</taxon>
        <taxon>Streptophyta</taxon>
        <taxon>Embryophyta</taxon>
        <taxon>Tracheophyta</taxon>
        <taxon>Spermatophyta</taxon>
        <taxon>Magnoliopsida</taxon>
        <taxon>Liliopsida</taxon>
        <taxon>Poales</taxon>
        <taxon>Poaceae</taxon>
        <taxon>BOP clade</taxon>
        <taxon>Pooideae</taxon>
        <taxon>Poodae</taxon>
        <taxon>Poeae</taxon>
        <taxon>Poeae Chloroplast Group 2 (Poeae type)</taxon>
        <taxon>Loliodinae</taxon>
        <taxon>Loliinae</taxon>
        <taxon>Lolium</taxon>
    </lineage>
</organism>